<dbReference type="EMBL" id="CP027860">
    <property type="protein sequence ID" value="AVP96695.1"/>
    <property type="molecule type" value="Genomic_DNA"/>
</dbReference>
<dbReference type="Gene3D" id="3.50.50.60">
    <property type="entry name" value="FAD/NAD(P)-binding domain"/>
    <property type="match status" value="1"/>
</dbReference>
<dbReference type="AlphaFoldDB" id="A0A2P1PPD4"/>
<dbReference type="PANTHER" id="PTHR43747">
    <property type="entry name" value="FAD-BINDING PROTEIN"/>
    <property type="match status" value="1"/>
</dbReference>
<evidence type="ECO:0008006" key="3">
    <source>
        <dbReference type="Google" id="ProtNLM"/>
    </source>
</evidence>
<dbReference type="GO" id="GO:0004497">
    <property type="term" value="F:monooxygenase activity"/>
    <property type="evidence" value="ECO:0007669"/>
    <property type="project" value="InterPro"/>
</dbReference>
<dbReference type="Proteomes" id="UP000241074">
    <property type="component" value="Chromosome"/>
</dbReference>
<dbReference type="InterPro" id="IPR050816">
    <property type="entry name" value="Flavin-dep_Halogenase_NPB"/>
</dbReference>
<name>A0A2P1PPD4_9GAMM</name>
<sequence>MSPDPITVDVAIIGGGPGGATAAGFLRRYAPEFSVAVFERECFPREHVGESQLPPIGRVLNELGVWPEIEAAGFPIKIGATYRWGQSDKLWDFEFVPPADYQEESRPRAYGGQSRYLALQVERAIYDDILLRHAATLGALVMQETAVRSVARTGDRVDHLILDDGRSVHARWYLDASGNAALLRRAMDVAIEAPTRLQNVAFWDYWDNTEWASKFPGGATRVLVMSIGSGWIWFIPLSPTRTSIGFVCPAGFYKQGGRSARELYDWALAQEPMIAALTANATREGQVRATKDWSFLADRCYGDNWLLVGETAGFADPILAAGLTLTHTGAREAALTVMSLLRAQHDPAWLLRHYDDNQRTRIRQHIRFADFWYAANGVFTDLQDYTREIARDAGLDLNPAQAFQWLGTGGFTHDVLGQAVIGGSDLVSVRQIAQRMVALDEDLWQLTRYNRFWLQLDDAARVDIPAYLEGRIVAVPCFVRNGKRLPCVGVFASIVTAVQTHSALPALLSALSAQSGASDSPGSGLPSGDLFYQQVQAMELMLSDGWLRAEHDPQLPVLTMKTPREGRFIHTNVDLAAVAPPGRKT</sequence>
<reference evidence="1 2" key="2">
    <citation type="submission" date="2018-03" db="EMBL/GenBank/DDBJ databases">
        <authorList>
            <person name="Keele B.F."/>
        </authorList>
    </citation>
    <scope>NUCLEOTIDE SEQUENCE [LARGE SCALE GENOMIC DNA]</scope>
    <source>
        <strain evidence="1 2">D13</strain>
    </source>
</reference>
<dbReference type="SUPFAM" id="SSF51905">
    <property type="entry name" value="FAD/NAD(P)-binding domain"/>
    <property type="match status" value="1"/>
</dbReference>
<dbReference type="InterPro" id="IPR006905">
    <property type="entry name" value="Flavin_halogenase"/>
</dbReference>
<keyword evidence="2" id="KW-1185">Reference proteome</keyword>
<evidence type="ECO:0000313" key="1">
    <source>
        <dbReference type="EMBL" id="AVP96695.1"/>
    </source>
</evidence>
<dbReference type="RefSeq" id="WP_106890623.1">
    <property type="nucleotide sequence ID" value="NZ_CP027860.1"/>
</dbReference>
<dbReference type="KEGG" id="xba:C7S18_05520"/>
<protein>
    <recommendedName>
        <fullName evidence="3">Tryptophan halogenase</fullName>
    </recommendedName>
</protein>
<dbReference type="OrthoDB" id="103324at2"/>
<evidence type="ECO:0000313" key="2">
    <source>
        <dbReference type="Proteomes" id="UP000241074"/>
    </source>
</evidence>
<accession>A0A2P1PPD4</accession>
<gene>
    <name evidence="1" type="ORF">C7S18_05520</name>
</gene>
<organism evidence="1 2">
    <name type="scientific">Ahniella affigens</name>
    <dbReference type="NCBI Taxonomy" id="2021234"/>
    <lineage>
        <taxon>Bacteria</taxon>
        <taxon>Pseudomonadati</taxon>
        <taxon>Pseudomonadota</taxon>
        <taxon>Gammaproteobacteria</taxon>
        <taxon>Lysobacterales</taxon>
        <taxon>Rhodanobacteraceae</taxon>
        <taxon>Ahniella</taxon>
    </lineage>
</organism>
<dbReference type="PANTHER" id="PTHR43747:SF1">
    <property type="entry name" value="SLR1998 PROTEIN"/>
    <property type="match status" value="1"/>
</dbReference>
<reference evidence="1 2" key="1">
    <citation type="submission" date="2018-03" db="EMBL/GenBank/DDBJ databases">
        <title>Ahniella affigens gen. nov., sp. nov., a gammaproteobacterium isolated from sandy soil near a stream.</title>
        <authorList>
            <person name="Ko Y."/>
            <person name="Kim J.-H."/>
        </authorList>
    </citation>
    <scope>NUCLEOTIDE SEQUENCE [LARGE SCALE GENOMIC DNA]</scope>
    <source>
        <strain evidence="1 2">D13</strain>
    </source>
</reference>
<dbReference type="InterPro" id="IPR036188">
    <property type="entry name" value="FAD/NAD-bd_sf"/>
</dbReference>
<dbReference type="Pfam" id="PF04820">
    <property type="entry name" value="Trp_halogenase"/>
    <property type="match status" value="2"/>
</dbReference>
<proteinExistence type="predicted"/>
<dbReference type="PRINTS" id="PR00420">
    <property type="entry name" value="RNGMNOXGNASE"/>
</dbReference>